<feature type="domain" description="Peptidase M28" evidence="3">
    <location>
        <begin position="202"/>
        <end position="241"/>
    </location>
</feature>
<dbReference type="InterPro" id="IPR040234">
    <property type="entry name" value="QC/QCL"/>
</dbReference>
<accession>A0A7G2CVT7</accession>
<dbReference type="Proteomes" id="UP000515908">
    <property type="component" value="Chromosome 26"/>
</dbReference>
<evidence type="ECO:0000313" key="4">
    <source>
        <dbReference type="EMBL" id="CAD2222432.1"/>
    </source>
</evidence>
<sequence>MSAPQQLLMDRLYYLFPPLQKTEWDQFKLEELLSLGERVPGTDREAVLQYFIKEAMEGSKTNEGEHLKLLFTHAAQQFLSSDSLEKAWSYEWDNFTEKIPVPLKELKKENNELSAKNNEDTNEVTFENLIFNFKGGSQFLKKKQMREANPDLLKGKKRIIDEPISVCDHRKLNPDSETVKNMSSHVGQAEAPSRITERPFSHLVLAAHWDSKYFKNHTFLGASDSAVPVQYMLRLMKNIQSLSQVAEALASLYEAAWRESMEEMRKNQTLEEEPKMEEYAIPGRTTLFATRTIEEIQEFLQPLLTPAHFTLLIEYYFAPYSGFETIFGQAGFFNNKDIRVWLDLVQHLPEISFVLFDGEEAYEEWKGYDNTYGSRHLAQSWANIKTENGCSKYDSIDLFLLLDLMGPAGTAFFNLFPTQSGLSYAALQETETLLRTAALEISVRLKNMTLEENAGDKENVPLLWRLLGAPHEMLTLNGIPKTIRNAAAGDLRDTYLYRELWKEARVLRRSKEDNATKVMRKERKSGLSDDEIDDAGRLQCANKMEQYRVFAVMNQNIFFSQREREKKTDRNAVEDDHKHWLQTGRVLHAIAMPSVSVAQGGG</sequence>
<dbReference type="AlphaFoldDB" id="A0A7G2CVT7"/>
<dbReference type="PANTHER" id="PTHR12283:SF6">
    <property type="entry name" value="GLUTAMINYL-PEPTIDE CYCLOTRANSFERASE-RELATED"/>
    <property type="match status" value="1"/>
</dbReference>
<evidence type="ECO:0000256" key="1">
    <source>
        <dbReference type="ARBA" id="ARBA00022679"/>
    </source>
</evidence>
<protein>
    <submittedName>
        <fullName evidence="4">Peptidase family M28, putative</fullName>
    </submittedName>
</protein>
<dbReference type="InterPro" id="IPR007484">
    <property type="entry name" value="Peptidase_M28"/>
</dbReference>
<evidence type="ECO:0000256" key="2">
    <source>
        <dbReference type="ARBA" id="ARBA00023315"/>
    </source>
</evidence>
<dbReference type="VEuPathDB" id="TriTrypDB:ADEAN_000997600"/>
<gene>
    <name evidence="4" type="ORF">ADEAN_000997600</name>
</gene>
<evidence type="ECO:0000259" key="3">
    <source>
        <dbReference type="Pfam" id="PF04389"/>
    </source>
</evidence>
<name>A0A7G2CVT7_9TRYP</name>
<dbReference type="Gene3D" id="3.40.630.10">
    <property type="entry name" value="Zn peptidases"/>
    <property type="match status" value="2"/>
</dbReference>
<proteinExistence type="predicted"/>
<evidence type="ECO:0000313" key="5">
    <source>
        <dbReference type="Proteomes" id="UP000515908"/>
    </source>
</evidence>
<keyword evidence="5" id="KW-1185">Reference proteome</keyword>
<keyword evidence="1" id="KW-0808">Transferase</keyword>
<dbReference type="GO" id="GO:0016603">
    <property type="term" value="F:glutaminyl-peptide cyclotransferase activity"/>
    <property type="evidence" value="ECO:0007669"/>
    <property type="project" value="TreeGrafter"/>
</dbReference>
<dbReference type="EMBL" id="LR877170">
    <property type="protein sequence ID" value="CAD2222432.1"/>
    <property type="molecule type" value="Genomic_DNA"/>
</dbReference>
<organism evidence="4 5">
    <name type="scientific">Angomonas deanei</name>
    <dbReference type="NCBI Taxonomy" id="59799"/>
    <lineage>
        <taxon>Eukaryota</taxon>
        <taxon>Discoba</taxon>
        <taxon>Euglenozoa</taxon>
        <taxon>Kinetoplastea</taxon>
        <taxon>Metakinetoplastina</taxon>
        <taxon>Trypanosomatida</taxon>
        <taxon>Trypanosomatidae</taxon>
        <taxon>Strigomonadinae</taxon>
        <taxon>Angomonas</taxon>
    </lineage>
</organism>
<dbReference type="OrthoDB" id="3907302at2759"/>
<reference evidence="4 5" key="1">
    <citation type="submission" date="2020-08" db="EMBL/GenBank/DDBJ databases">
        <authorList>
            <person name="Newling K."/>
            <person name="Davey J."/>
            <person name="Forrester S."/>
        </authorList>
    </citation>
    <scope>NUCLEOTIDE SEQUENCE [LARGE SCALE GENOMIC DNA]</scope>
    <source>
        <strain evidence="5">Crithidia deanei Carvalho (ATCC PRA-265)</strain>
    </source>
</reference>
<dbReference type="PANTHER" id="PTHR12283">
    <property type="entry name" value="GLUTAMINYL-PEPTIDE CYCLOTRANSFERASE"/>
    <property type="match status" value="1"/>
</dbReference>
<dbReference type="GO" id="GO:0008270">
    <property type="term" value="F:zinc ion binding"/>
    <property type="evidence" value="ECO:0007669"/>
    <property type="project" value="TreeGrafter"/>
</dbReference>
<keyword evidence="2" id="KW-0012">Acyltransferase</keyword>
<dbReference type="Pfam" id="PF04389">
    <property type="entry name" value="Peptidase_M28"/>
    <property type="match status" value="1"/>
</dbReference>